<keyword evidence="2" id="KW-0812">Transmembrane</keyword>
<keyword evidence="3" id="KW-0732">Signal</keyword>
<comment type="caution">
    <text evidence="4">The sequence shown here is derived from an EMBL/GenBank/DDBJ whole genome shotgun (WGS) entry which is preliminary data.</text>
</comment>
<feature type="region of interest" description="Disordered" evidence="1">
    <location>
        <begin position="223"/>
        <end position="252"/>
    </location>
</feature>
<evidence type="ECO:0000256" key="1">
    <source>
        <dbReference type="SAM" id="MobiDB-lite"/>
    </source>
</evidence>
<feature type="compositionally biased region" description="Polar residues" evidence="1">
    <location>
        <begin position="237"/>
        <end position="252"/>
    </location>
</feature>
<evidence type="ECO:0000256" key="3">
    <source>
        <dbReference type="SAM" id="SignalP"/>
    </source>
</evidence>
<name>A0ABW3TSI5_9MICO</name>
<keyword evidence="5" id="KW-1185">Reference proteome</keyword>
<feature type="transmembrane region" description="Helical" evidence="2">
    <location>
        <begin position="261"/>
        <end position="283"/>
    </location>
</feature>
<dbReference type="Proteomes" id="UP001597181">
    <property type="component" value="Unassembled WGS sequence"/>
</dbReference>
<keyword evidence="2" id="KW-1133">Transmembrane helix</keyword>
<dbReference type="RefSeq" id="WP_343960585.1">
    <property type="nucleotide sequence ID" value="NZ_BAAAKZ010000008.1"/>
</dbReference>
<proteinExistence type="predicted"/>
<keyword evidence="2" id="KW-0472">Membrane</keyword>
<evidence type="ECO:0008006" key="6">
    <source>
        <dbReference type="Google" id="ProtNLM"/>
    </source>
</evidence>
<evidence type="ECO:0000313" key="5">
    <source>
        <dbReference type="Proteomes" id="UP001597181"/>
    </source>
</evidence>
<organism evidence="4 5">
    <name type="scientific">Leucobacter albus</name>
    <dbReference type="NCBI Taxonomy" id="272210"/>
    <lineage>
        <taxon>Bacteria</taxon>
        <taxon>Bacillati</taxon>
        <taxon>Actinomycetota</taxon>
        <taxon>Actinomycetes</taxon>
        <taxon>Micrococcales</taxon>
        <taxon>Microbacteriaceae</taxon>
        <taxon>Leucobacter</taxon>
    </lineage>
</organism>
<evidence type="ECO:0000256" key="2">
    <source>
        <dbReference type="SAM" id="Phobius"/>
    </source>
</evidence>
<dbReference type="EMBL" id="JBHTLY010000005">
    <property type="protein sequence ID" value="MFD1202609.1"/>
    <property type="molecule type" value="Genomic_DNA"/>
</dbReference>
<gene>
    <name evidence="4" type="ORF">ACFQ3U_11970</name>
</gene>
<accession>A0ABW3TSI5</accession>
<protein>
    <recommendedName>
        <fullName evidence="6">LPXTG-motif cell wall-anchored protein</fullName>
    </recommendedName>
</protein>
<evidence type="ECO:0000313" key="4">
    <source>
        <dbReference type="EMBL" id="MFD1202609.1"/>
    </source>
</evidence>
<reference evidence="5" key="1">
    <citation type="journal article" date="2019" name="Int. J. Syst. Evol. Microbiol.">
        <title>The Global Catalogue of Microorganisms (GCM) 10K type strain sequencing project: providing services to taxonomists for standard genome sequencing and annotation.</title>
        <authorList>
            <consortium name="The Broad Institute Genomics Platform"/>
            <consortium name="The Broad Institute Genome Sequencing Center for Infectious Disease"/>
            <person name="Wu L."/>
            <person name="Ma J."/>
        </authorList>
    </citation>
    <scope>NUCLEOTIDE SEQUENCE [LARGE SCALE GENOMIC DNA]</scope>
    <source>
        <strain evidence="5">CCUG 50213</strain>
    </source>
</reference>
<dbReference type="Gene3D" id="2.60.40.230">
    <property type="entry name" value="Neocarzinostatin-like"/>
    <property type="match status" value="1"/>
</dbReference>
<feature type="signal peptide" evidence="3">
    <location>
        <begin position="1"/>
        <end position="39"/>
    </location>
</feature>
<sequence length="299" mass="29909">MNAPQIVLPGPGRRVFASIAAALLLAASAIVLLAQPAHAAARVDVSQSPNAGEPTTVTISGSGFQYQPNAPGGVYVFFGAVADPATNSWTPSQGGKSGTSFGYASTPGSTLLVAFQGGDSAEAANAMILPDGTWSAQMTIPGSSFSSSSGNPHEGEAVEGATIDCLRVQCGIITIGAHGMLNANNESFTPVGFRTASGEVRSGTGAQSFTDDATVLDLGADTQAGAPNEAAPAPTPEQSQANPRGSGTSETQVPAVTGSTIAVFSVLGGALLILLGTIVVVVVRRRRAGAEALSESIQQ</sequence>
<feature type="chain" id="PRO_5046400773" description="LPXTG-motif cell wall-anchored protein" evidence="3">
    <location>
        <begin position="40"/>
        <end position="299"/>
    </location>
</feature>